<organism evidence="2 3">
    <name type="scientific">Pseudomonas jessenii</name>
    <dbReference type="NCBI Taxonomy" id="77298"/>
    <lineage>
        <taxon>Bacteria</taxon>
        <taxon>Pseudomonadati</taxon>
        <taxon>Pseudomonadota</taxon>
        <taxon>Gammaproteobacteria</taxon>
        <taxon>Pseudomonadales</taxon>
        <taxon>Pseudomonadaceae</taxon>
        <taxon>Pseudomonas</taxon>
    </lineage>
</organism>
<accession>A0A231GJN4</accession>
<reference evidence="3" key="1">
    <citation type="submission" date="2016-10" db="EMBL/GenBank/DDBJ databases">
        <authorList>
            <person name="Varghese N."/>
            <person name="Submissions S."/>
        </authorList>
    </citation>
    <scope>NUCLEOTIDE SEQUENCE [LARGE SCALE GENOMIC DNA]</scope>
    <source>
        <strain evidence="3">BS3660</strain>
    </source>
</reference>
<dbReference type="Proteomes" id="UP000198542">
    <property type="component" value="Unassembled WGS sequence"/>
</dbReference>
<dbReference type="InterPro" id="IPR007048">
    <property type="entry name" value="IraD/Gp25-like"/>
</dbReference>
<dbReference type="Pfam" id="PF04965">
    <property type="entry name" value="GPW_gp25"/>
    <property type="match status" value="1"/>
</dbReference>
<evidence type="ECO:0000313" key="3">
    <source>
        <dbReference type="Proteomes" id="UP000198542"/>
    </source>
</evidence>
<keyword evidence="3" id="KW-1185">Reference proteome</keyword>
<dbReference type="EMBL" id="FNTC01000002">
    <property type="protein sequence ID" value="SEB83886.1"/>
    <property type="molecule type" value="Genomic_DNA"/>
</dbReference>
<feature type="domain" description="IraD/Gp25-like" evidence="1">
    <location>
        <begin position="15"/>
        <end position="81"/>
    </location>
</feature>
<dbReference type="SUPFAM" id="SSF160719">
    <property type="entry name" value="gpW/gp25-like"/>
    <property type="match status" value="1"/>
</dbReference>
<sequence length="108" mass="11822">MIGMDRHTGQPISGIEHLRQSIGDILGTPLGSRRHRPEYGSTLPRFVDLPVNEGWKSSVQAEAARALGRWEPRLKLDQVRVISVIGGQINLKIAGKYQGDGVLLEVGV</sequence>
<gene>
    <name evidence="2" type="ORF">SAMN04490187_2164</name>
</gene>
<evidence type="ECO:0000259" key="1">
    <source>
        <dbReference type="Pfam" id="PF04965"/>
    </source>
</evidence>
<dbReference type="Gene3D" id="3.10.450.40">
    <property type="match status" value="1"/>
</dbReference>
<protein>
    <recommendedName>
        <fullName evidence="1">IraD/Gp25-like domain-containing protein</fullName>
    </recommendedName>
</protein>
<evidence type="ECO:0000313" key="2">
    <source>
        <dbReference type="EMBL" id="SEB83886.1"/>
    </source>
</evidence>
<proteinExistence type="predicted"/>
<name>A0A231GJN4_PSEJE</name>
<dbReference type="AlphaFoldDB" id="A0A231GJN4"/>
<dbReference type="RefSeq" id="WP_090453457.1">
    <property type="nucleotide sequence ID" value="NZ_FNTC01000002.1"/>
</dbReference>